<comment type="cofactor">
    <cofactor evidence="1">
        <name>FAD</name>
        <dbReference type="ChEBI" id="CHEBI:57692"/>
    </cofactor>
</comment>
<dbReference type="InterPro" id="IPR029021">
    <property type="entry name" value="Prot-tyrosine_phosphatase-like"/>
</dbReference>
<keyword evidence="6" id="KW-0560">Oxidoreductase</keyword>
<evidence type="ECO:0000256" key="5">
    <source>
        <dbReference type="ARBA" id="ARBA00022946"/>
    </source>
</evidence>
<keyword evidence="3" id="KW-0874">Quinone</keyword>
<comment type="caution">
    <text evidence="10">The sequence shown here is derived from an EMBL/GenBank/DDBJ whole genome shotgun (WGS) entry which is preliminary data.</text>
</comment>
<evidence type="ECO:0000259" key="9">
    <source>
        <dbReference type="Pfam" id="PF07992"/>
    </source>
</evidence>
<evidence type="ECO:0000313" key="11">
    <source>
        <dbReference type="Proteomes" id="UP001409585"/>
    </source>
</evidence>
<dbReference type="RefSeq" id="WP_345423424.1">
    <property type="nucleotide sequence ID" value="NZ_AP031496.1"/>
</dbReference>
<dbReference type="GO" id="GO:0048038">
    <property type="term" value="F:quinone binding"/>
    <property type="evidence" value="ECO:0007669"/>
    <property type="project" value="UniProtKB-KW"/>
</dbReference>
<dbReference type="Pfam" id="PF07992">
    <property type="entry name" value="Pyr_redox_2"/>
    <property type="match status" value="1"/>
</dbReference>
<dbReference type="GO" id="GO:0070224">
    <property type="term" value="F:sulfide:quinone oxidoreductase activity"/>
    <property type="evidence" value="ECO:0007669"/>
    <property type="project" value="TreeGrafter"/>
</dbReference>
<proteinExistence type="predicted"/>
<dbReference type="Gene3D" id="3.50.50.60">
    <property type="entry name" value="FAD/NAD(P)-binding domain"/>
    <property type="match status" value="2"/>
</dbReference>
<dbReference type="Gene3D" id="3.90.190.10">
    <property type="entry name" value="Protein tyrosine phosphatase superfamily"/>
    <property type="match status" value="1"/>
</dbReference>
<keyword evidence="5" id="KW-0809">Transit peptide</keyword>
<dbReference type="GO" id="GO:0016787">
    <property type="term" value="F:hydrolase activity"/>
    <property type="evidence" value="ECO:0007669"/>
    <property type="project" value="InterPro"/>
</dbReference>
<accession>A0AAV3U4N2</accession>
<dbReference type="Pfam" id="PF04273">
    <property type="entry name" value="BLH_phosphatase"/>
    <property type="match status" value="1"/>
</dbReference>
<dbReference type="EMBL" id="BAABLX010000026">
    <property type="protein sequence ID" value="GAA4947115.1"/>
    <property type="molecule type" value="Genomic_DNA"/>
</dbReference>
<keyword evidence="2" id="KW-0285">Flavoprotein</keyword>
<feature type="domain" description="FAD/NAD(P)-binding" evidence="9">
    <location>
        <begin position="155"/>
        <end position="274"/>
    </location>
</feature>
<sequence length="554" mass="60676">MKISQLSDQYSVSEQITEADIDQLASKGVQTLICNRPDNEAADQTAFADIAQKAESLGIKAVSIAFTGTQMSDRQISELADILAGNQRVHAYCRTGNRSTKIWQAVQALTDQTKADQTKENQTTIEQDTASQGSNPSPGAEVKKTTAAHCAKPTYTVVIVGAGTAGIAVATSLLKRKAKIRICLIDPAEQHAYQPGWTMVGGGVFDVETTLRPMHTVIPDETTWLKNAVTRFDPDNNRVHLDDGSEIYYNHLVVAAGLEIHWAGIKGLPETLGKNGVTSNYSYKTAPYTWELVSSLKGGKAVFTQPPMPIKCAGAPQKAMYLSASHWRRNSVLDKFDIGFYNAGGVLFGVPAYVPALQSYVERYAIHLNFLHNLIAVDGDNKTATFTHTPAEGEAREVNVDFDMLHVCPPQRAPEFIRNSPLADAAGWVDVHPQTLQHTRFNNVWGLGDVTNTPNAKTMAAARKQAPLLAHNICATLDKLPPSAHYNGYGSCPLTVEHGKIVLAEFGYEGKLLPTFPTWINDGTKATSQAWHLKADFLPWFYWNGMLKGREWLV</sequence>
<dbReference type="InterPro" id="IPR023753">
    <property type="entry name" value="FAD/NAD-binding_dom"/>
</dbReference>
<protein>
    <submittedName>
        <fullName evidence="10">Bifunctional protein tyrosine phosphatase family protein/NAD(P)/FAD-dependent oxidoreductase</fullName>
    </submittedName>
</protein>
<dbReference type="PANTHER" id="PTHR10632">
    <property type="entry name" value="SULFIDE:QUINONE OXIDOREDUCTASE"/>
    <property type="match status" value="1"/>
</dbReference>
<dbReference type="InterPro" id="IPR005939">
    <property type="entry name" value="BLH_phosphatase-like"/>
</dbReference>
<dbReference type="InterPro" id="IPR015904">
    <property type="entry name" value="Sulphide_quinone_reductase"/>
</dbReference>
<dbReference type="FunFam" id="3.50.50.60:FF:000034">
    <property type="entry name" value="sulfide:quinone oxidoreductase, mitochondrial"/>
    <property type="match status" value="1"/>
</dbReference>
<gene>
    <name evidence="10" type="ORF">GCM10025791_28260</name>
</gene>
<dbReference type="AlphaFoldDB" id="A0AAV3U4N2"/>
<dbReference type="GO" id="GO:0070221">
    <property type="term" value="P:sulfide oxidation, using sulfide:quinone oxidoreductase"/>
    <property type="evidence" value="ECO:0007669"/>
    <property type="project" value="TreeGrafter"/>
</dbReference>
<evidence type="ECO:0000256" key="3">
    <source>
        <dbReference type="ARBA" id="ARBA00022719"/>
    </source>
</evidence>
<reference evidence="11" key="1">
    <citation type="journal article" date="2019" name="Int. J. Syst. Evol. Microbiol.">
        <title>The Global Catalogue of Microorganisms (GCM) 10K type strain sequencing project: providing services to taxonomists for standard genome sequencing and annotation.</title>
        <authorList>
            <consortium name="The Broad Institute Genomics Platform"/>
            <consortium name="The Broad Institute Genome Sequencing Center for Infectious Disease"/>
            <person name="Wu L."/>
            <person name="Ma J."/>
        </authorList>
    </citation>
    <scope>NUCLEOTIDE SEQUENCE [LARGE SCALE GENOMIC DNA]</scope>
    <source>
        <strain evidence="11">JCM 19134</strain>
    </source>
</reference>
<evidence type="ECO:0000256" key="6">
    <source>
        <dbReference type="ARBA" id="ARBA00023002"/>
    </source>
</evidence>
<feature type="region of interest" description="Disordered" evidence="7">
    <location>
        <begin position="112"/>
        <end position="145"/>
    </location>
</feature>
<keyword evidence="11" id="KW-1185">Reference proteome</keyword>
<dbReference type="Proteomes" id="UP001409585">
    <property type="component" value="Unassembled WGS sequence"/>
</dbReference>
<dbReference type="InterPro" id="IPR036188">
    <property type="entry name" value="FAD/NAD-bd_sf"/>
</dbReference>
<dbReference type="GO" id="GO:0071949">
    <property type="term" value="F:FAD binding"/>
    <property type="evidence" value="ECO:0007669"/>
    <property type="project" value="TreeGrafter"/>
</dbReference>
<evidence type="ECO:0000256" key="4">
    <source>
        <dbReference type="ARBA" id="ARBA00022827"/>
    </source>
</evidence>
<evidence type="ECO:0000256" key="2">
    <source>
        <dbReference type="ARBA" id="ARBA00022630"/>
    </source>
</evidence>
<feature type="domain" description="Beta-lactamase hydrolase-like protein phosphatase-like" evidence="8">
    <location>
        <begin position="5"/>
        <end position="109"/>
    </location>
</feature>
<evidence type="ECO:0000256" key="7">
    <source>
        <dbReference type="SAM" id="MobiDB-lite"/>
    </source>
</evidence>
<evidence type="ECO:0000259" key="8">
    <source>
        <dbReference type="Pfam" id="PF04273"/>
    </source>
</evidence>
<feature type="compositionally biased region" description="Polar residues" evidence="7">
    <location>
        <begin position="120"/>
        <end position="137"/>
    </location>
</feature>
<name>A0AAV3U4N2_9ALTE</name>
<evidence type="ECO:0000256" key="1">
    <source>
        <dbReference type="ARBA" id="ARBA00001974"/>
    </source>
</evidence>
<dbReference type="PANTHER" id="PTHR10632:SF2">
    <property type="entry name" value="SULFIDE:QUINONE OXIDOREDUCTASE, MITOCHONDRIAL"/>
    <property type="match status" value="1"/>
</dbReference>
<keyword evidence="4" id="KW-0274">FAD</keyword>
<organism evidence="10 11">
    <name type="scientific">Halioxenophilus aromaticivorans</name>
    <dbReference type="NCBI Taxonomy" id="1306992"/>
    <lineage>
        <taxon>Bacteria</taxon>
        <taxon>Pseudomonadati</taxon>
        <taxon>Pseudomonadota</taxon>
        <taxon>Gammaproteobacteria</taxon>
        <taxon>Alteromonadales</taxon>
        <taxon>Alteromonadaceae</taxon>
        <taxon>Halioxenophilus</taxon>
    </lineage>
</organism>
<evidence type="ECO:0000313" key="10">
    <source>
        <dbReference type="EMBL" id="GAA4947115.1"/>
    </source>
</evidence>
<dbReference type="SUPFAM" id="SSF51905">
    <property type="entry name" value="FAD/NAD(P)-binding domain"/>
    <property type="match status" value="2"/>
</dbReference>